<evidence type="ECO:0000313" key="5">
    <source>
        <dbReference type="Proteomes" id="UP000007796"/>
    </source>
</evidence>
<sequence length="450" mass="49405">MVTPFDPSVDYYPPSIRQKYGLGDFDNVKSPPAEAVPSADIEWLPDYLKFVERIEAHVRDVDSNGAGSKCRAVGLDSPLAWSGRELQLQDNIVPLDEADVQEIQSAMEFFKDLSSVKRDTFPLPNLGPRLKKLCSGVYNKKGFCILRGLSPKSYSREDNVIIYLGISSYFGEQRARQYPDGSSIDVRFDEVADNKRRPAFTNAPFHTDLLCSLLAMYFLDTAASGGEIRLASSFRVYKEIADRLPDLINVLASDDWVHDTPLLHLWQDKPVLIFSRRNLTGSKATPRSLEIPPMTEAQAEALDAVHFIAEEHCVTITPQPGDMVFINNFAVMHSRNSFQDSQTSKRYILRLWLHNPEVGWDVPPGLRLAWDRLFERVDEIVNYWDIDPYSERGRSLYRKNRTFGATDGGEGTGGGISGGGGGGGGSGSGGGGGGGGGGKGGGYGYSSSCG</sequence>
<dbReference type="eggNOG" id="ENOG502R4JR">
    <property type="taxonomic scope" value="Eukaryota"/>
</dbReference>
<dbReference type="Proteomes" id="UP000007796">
    <property type="component" value="Unassembled WGS sequence"/>
</dbReference>
<dbReference type="AlphaFoldDB" id="F0XNQ8"/>
<evidence type="ECO:0000259" key="3">
    <source>
        <dbReference type="Pfam" id="PF02668"/>
    </source>
</evidence>
<dbReference type="InterPro" id="IPR042098">
    <property type="entry name" value="TauD-like_sf"/>
</dbReference>
<evidence type="ECO:0000256" key="2">
    <source>
        <dbReference type="SAM" id="MobiDB-lite"/>
    </source>
</evidence>
<dbReference type="Gene3D" id="3.60.130.10">
    <property type="entry name" value="Clavaminate synthase-like"/>
    <property type="match status" value="1"/>
</dbReference>
<proteinExistence type="predicted"/>
<dbReference type="GeneID" id="25980979"/>
<organism evidence="5">
    <name type="scientific">Grosmannia clavigera (strain kw1407 / UAMH 11150)</name>
    <name type="common">Blue stain fungus</name>
    <name type="synonym">Graphiocladiella clavigera</name>
    <dbReference type="NCBI Taxonomy" id="655863"/>
    <lineage>
        <taxon>Eukaryota</taxon>
        <taxon>Fungi</taxon>
        <taxon>Dikarya</taxon>
        <taxon>Ascomycota</taxon>
        <taxon>Pezizomycotina</taxon>
        <taxon>Sordariomycetes</taxon>
        <taxon>Sordariomycetidae</taxon>
        <taxon>Ophiostomatales</taxon>
        <taxon>Ophiostomataceae</taxon>
        <taxon>Leptographium</taxon>
    </lineage>
</organism>
<dbReference type="HOGENOM" id="CLU_041041_0_0_1"/>
<keyword evidence="5" id="KW-1185">Reference proteome</keyword>
<dbReference type="InterPro" id="IPR050411">
    <property type="entry name" value="AlphaKG_dependent_hydroxylases"/>
</dbReference>
<dbReference type="STRING" id="655863.F0XNQ8"/>
<evidence type="ECO:0000256" key="1">
    <source>
        <dbReference type="ARBA" id="ARBA00023002"/>
    </source>
</evidence>
<dbReference type="GO" id="GO:0051213">
    <property type="term" value="F:dioxygenase activity"/>
    <property type="evidence" value="ECO:0007669"/>
    <property type="project" value="UniProtKB-KW"/>
</dbReference>
<dbReference type="PANTHER" id="PTHR10696">
    <property type="entry name" value="GAMMA-BUTYROBETAINE HYDROXYLASE-RELATED"/>
    <property type="match status" value="1"/>
</dbReference>
<dbReference type="InParanoid" id="F0XNQ8"/>
<dbReference type="SUPFAM" id="SSF51197">
    <property type="entry name" value="Clavaminate synthase-like"/>
    <property type="match status" value="1"/>
</dbReference>
<name>F0XNQ8_GROCL</name>
<feature type="compositionally biased region" description="Gly residues" evidence="2">
    <location>
        <begin position="406"/>
        <end position="444"/>
    </location>
</feature>
<keyword evidence="1" id="KW-0560">Oxidoreductase</keyword>
<dbReference type="RefSeq" id="XP_014169915.1">
    <property type="nucleotide sequence ID" value="XM_014314440.1"/>
</dbReference>
<accession>F0XNQ8</accession>
<feature type="domain" description="TauD/TfdA-like" evidence="3">
    <location>
        <begin position="116"/>
        <end position="352"/>
    </location>
</feature>
<protein>
    <submittedName>
        <fullName evidence="4">Taurine catabolism dioxygenase family protein</fullName>
    </submittedName>
</protein>
<reference evidence="4 5" key="1">
    <citation type="journal article" date="2011" name="Proc. Natl. Acad. Sci. U.S.A.">
        <title>Genome and transcriptome analyses of the mountain pine beetle-fungal symbiont Grosmannia clavigera, a lodgepole pine pathogen.</title>
        <authorList>
            <person name="DiGuistini S."/>
            <person name="Wang Y."/>
            <person name="Liao N.Y."/>
            <person name="Taylor G."/>
            <person name="Tanguay P."/>
            <person name="Feau N."/>
            <person name="Henrissat B."/>
            <person name="Chan S.K."/>
            <person name="Hesse-Orce U."/>
            <person name="Alamouti S.M."/>
            <person name="Tsui C.K.M."/>
            <person name="Docking R.T."/>
            <person name="Levasseur A."/>
            <person name="Haridas S."/>
            <person name="Robertson G."/>
            <person name="Birol I."/>
            <person name="Holt R.A."/>
            <person name="Marra M.A."/>
            <person name="Hamelin R.C."/>
            <person name="Hirst M."/>
            <person name="Jones S.J.M."/>
            <person name="Bohlmann J."/>
            <person name="Breuil C."/>
        </authorList>
    </citation>
    <scope>NUCLEOTIDE SEQUENCE [LARGE SCALE GENOMIC DNA]</scope>
    <source>
        <strain evidence="5">kw1407 / UAMH 11150</strain>
    </source>
</reference>
<evidence type="ECO:0000313" key="4">
    <source>
        <dbReference type="EMBL" id="EFX00433.1"/>
    </source>
</evidence>
<dbReference type="OrthoDB" id="272271at2759"/>
<dbReference type="PANTHER" id="PTHR10696:SF54">
    <property type="entry name" value="FAMILY OXIDOREDUCTASE, PUTATIVE (AFU_ORTHOLOGUE AFUA_4G13850)-RELATED"/>
    <property type="match status" value="1"/>
</dbReference>
<dbReference type="Pfam" id="PF02668">
    <property type="entry name" value="TauD"/>
    <property type="match status" value="1"/>
</dbReference>
<keyword evidence="4" id="KW-0223">Dioxygenase</keyword>
<feature type="region of interest" description="Disordered" evidence="2">
    <location>
        <begin position="402"/>
        <end position="450"/>
    </location>
</feature>
<gene>
    <name evidence="4" type="ORF">CMQ_7435</name>
</gene>
<dbReference type="EMBL" id="GL629801">
    <property type="protein sequence ID" value="EFX00433.1"/>
    <property type="molecule type" value="Genomic_DNA"/>
</dbReference>
<dbReference type="InterPro" id="IPR003819">
    <property type="entry name" value="TauD/TfdA-like"/>
</dbReference>